<gene>
    <name evidence="1" type="ORF">EWV54_18150</name>
</gene>
<sequence length="76" mass="8915">MFLPVRGEYAKPQPAHQFGDTGRLIQRKIPLFQLSVISYQLSVISYQLSVISYQYFFSLPKRDNRCRLRLQTAHPT</sequence>
<proteinExistence type="predicted"/>
<dbReference type="Proteomes" id="UP000319191">
    <property type="component" value="Unassembled WGS sequence"/>
</dbReference>
<accession>A0A552ILF0</accession>
<dbReference type="AlphaFoldDB" id="A0A552ILF0"/>
<name>A0A552ILF0_9CHRO</name>
<comment type="caution">
    <text evidence="1">The sequence shown here is derived from an EMBL/GenBank/DDBJ whole genome shotgun (WGS) entry which is preliminary data.</text>
</comment>
<reference evidence="1 2" key="1">
    <citation type="submission" date="2019-01" db="EMBL/GenBank/DDBJ databases">
        <title>Coherence of Microcystis species and biogeography revealed through population genomics.</title>
        <authorList>
            <person name="Perez-Carrascal O.M."/>
            <person name="Terrat Y."/>
            <person name="Giani A."/>
            <person name="Fortin N."/>
            <person name="Tromas N."/>
            <person name="Shapiro B.J."/>
        </authorList>
    </citation>
    <scope>NUCLEOTIDE SEQUENCE [LARGE SCALE GENOMIC DNA]</scope>
    <source>
        <strain evidence="1">Mn_MB_F_20050700_S1D</strain>
    </source>
</reference>
<organism evidence="1 2">
    <name type="scientific">Microcystis novacekii Mn_MB_F_20050700_S1D</name>
    <dbReference type="NCBI Taxonomy" id="2486266"/>
    <lineage>
        <taxon>Bacteria</taxon>
        <taxon>Bacillati</taxon>
        <taxon>Cyanobacteriota</taxon>
        <taxon>Cyanophyceae</taxon>
        <taxon>Oscillatoriophycideae</taxon>
        <taxon>Chroococcales</taxon>
        <taxon>Microcystaceae</taxon>
        <taxon>Microcystis</taxon>
    </lineage>
</organism>
<evidence type="ECO:0000313" key="1">
    <source>
        <dbReference type="EMBL" id="TRU84306.1"/>
    </source>
</evidence>
<evidence type="ECO:0000313" key="2">
    <source>
        <dbReference type="Proteomes" id="UP000319191"/>
    </source>
</evidence>
<protein>
    <submittedName>
        <fullName evidence="1">Uncharacterized protein</fullName>
    </submittedName>
</protein>
<dbReference type="EMBL" id="SFAV01000257">
    <property type="protein sequence ID" value="TRU84306.1"/>
    <property type="molecule type" value="Genomic_DNA"/>
</dbReference>